<evidence type="ECO:0000256" key="4">
    <source>
        <dbReference type="ARBA" id="ARBA00022617"/>
    </source>
</evidence>
<evidence type="ECO:0000256" key="6">
    <source>
        <dbReference type="ARBA" id="ARBA00023002"/>
    </source>
</evidence>
<evidence type="ECO:0000256" key="1">
    <source>
        <dbReference type="ARBA" id="ARBA00001971"/>
    </source>
</evidence>
<evidence type="ECO:0000313" key="11">
    <source>
        <dbReference type="EMBL" id="KAK7047327.1"/>
    </source>
</evidence>
<comment type="caution">
    <text evidence="11">The sequence shown here is derived from an EMBL/GenBank/DDBJ whole genome shotgun (WGS) entry which is preliminary data.</text>
</comment>
<evidence type="ECO:0000256" key="8">
    <source>
        <dbReference type="ARBA" id="ARBA00023033"/>
    </source>
</evidence>
<protein>
    <recommendedName>
        <fullName evidence="13">Cytochrome P450</fullName>
    </recommendedName>
</protein>
<evidence type="ECO:0000256" key="3">
    <source>
        <dbReference type="ARBA" id="ARBA00010617"/>
    </source>
</evidence>
<evidence type="ECO:0000256" key="7">
    <source>
        <dbReference type="ARBA" id="ARBA00023004"/>
    </source>
</evidence>
<gene>
    <name evidence="11" type="ORF">VNI00_006558</name>
</gene>
<accession>A0AAW0D8F5</accession>
<organism evidence="11 12">
    <name type="scientific">Paramarasmius palmivorus</name>
    <dbReference type="NCBI Taxonomy" id="297713"/>
    <lineage>
        <taxon>Eukaryota</taxon>
        <taxon>Fungi</taxon>
        <taxon>Dikarya</taxon>
        <taxon>Basidiomycota</taxon>
        <taxon>Agaricomycotina</taxon>
        <taxon>Agaricomycetes</taxon>
        <taxon>Agaricomycetidae</taxon>
        <taxon>Agaricales</taxon>
        <taxon>Marasmiineae</taxon>
        <taxon>Marasmiaceae</taxon>
        <taxon>Paramarasmius</taxon>
    </lineage>
</organism>
<name>A0AAW0D8F5_9AGAR</name>
<dbReference type="PANTHER" id="PTHR46300:SF7">
    <property type="entry name" value="P450, PUTATIVE (EUROFUNG)-RELATED"/>
    <property type="match status" value="1"/>
</dbReference>
<dbReference type="Gene3D" id="1.10.630.10">
    <property type="entry name" value="Cytochrome P450"/>
    <property type="match status" value="1"/>
</dbReference>
<dbReference type="InterPro" id="IPR036396">
    <property type="entry name" value="Cyt_P450_sf"/>
</dbReference>
<feature type="binding site" description="axial binding residue" evidence="9">
    <location>
        <position position="328"/>
    </location>
    <ligand>
        <name>heme</name>
        <dbReference type="ChEBI" id="CHEBI:30413"/>
    </ligand>
    <ligandPart>
        <name>Fe</name>
        <dbReference type="ChEBI" id="CHEBI:18248"/>
    </ligandPart>
</feature>
<dbReference type="GO" id="GO:0020037">
    <property type="term" value="F:heme binding"/>
    <property type="evidence" value="ECO:0007669"/>
    <property type="project" value="InterPro"/>
</dbReference>
<dbReference type="CDD" id="cd11065">
    <property type="entry name" value="CYP64-like"/>
    <property type="match status" value="1"/>
</dbReference>
<dbReference type="GO" id="GO:0016705">
    <property type="term" value="F:oxidoreductase activity, acting on paired donors, with incorporation or reduction of molecular oxygen"/>
    <property type="evidence" value="ECO:0007669"/>
    <property type="project" value="InterPro"/>
</dbReference>
<proteinExistence type="inferred from homology"/>
<dbReference type="PROSITE" id="PS00086">
    <property type="entry name" value="CYTOCHROME_P450"/>
    <property type="match status" value="1"/>
</dbReference>
<dbReference type="AlphaFoldDB" id="A0AAW0D8F5"/>
<dbReference type="InterPro" id="IPR017972">
    <property type="entry name" value="Cyt_P450_CS"/>
</dbReference>
<keyword evidence="8 10" id="KW-0503">Monooxygenase</keyword>
<dbReference type="Proteomes" id="UP001383192">
    <property type="component" value="Unassembled WGS sequence"/>
</dbReference>
<dbReference type="InterPro" id="IPR002401">
    <property type="entry name" value="Cyt_P450_E_grp-I"/>
</dbReference>
<evidence type="ECO:0008006" key="13">
    <source>
        <dbReference type="Google" id="ProtNLM"/>
    </source>
</evidence>
<evidence type="ECO:0000256" key="2">
    <source>
        <dbReference type="ARBA" id="ARBA00005179"/>
    </source>
</evidence>
<keyword evidence="7 9" id="KW-0408">Iron</keyword>
<dbReference type="PRINTS" id="PR00385">
    <property type="entry name" value="P450"/>
</dbReference>
<keyword evidence="6 10" id="KW-0560">Oxidoreductase</keyword>
<keyword evidence="5 9" id="KW-0479">Metal-binding</keyword>
<reference evidence="11 12" key="1">
    <citation type="submission" date="2024-01" db="EMBL/GenBank/DDBJ databases">
        <title>A draft genome for a cacao thread blight-causing isolate of Paramarasmius palmivorus.</title>
        <authorList>
            <person name="Baruah I.K."/>
            <person name="Bukari Y."/>
            <person name="Amoako-Attah I."/>
            <person name="Meinhardt L.W."/>
            <person name="Bailey B.A."/>
            <person name="Cohen S.P."/>
        </authorList>
    </citation>
    <scope>NUCLEOTIDE SEQUENCE [LARGE SCALE GENOMIC DNA]</scope>
    <source>
        <strain evidence="11 12">GH-12</strain>
    </source>
</reference>
<dbReference type="GO" id="GO:0005506">
    <property type="term" value="F:iron ion binding"/>
    <property type="evidence" value="ECO:0007669"/>
    <property type="project" value="InterPro"/>
</dbReference>
<dbReference type="EMBL" id="JAYKXP010000020">
    <property type="protein sequence ID" value="KAK7047327.1"/>
    <property type="molecule type" value="Genomic_DNA"/>
</dbReference>
<evidence type="ECO:0000256" key="10">
    <source>
        <dbReference type="RuleBase" id="RU000461"/>
    </source>
</evidence>
<dbReference type="InterPro" id="IPR050364">
    <property type="entry name" value="Cytochrome_P450_fung"/>
</dbReference>
<evidence type="ECO:0000256" key="9">
    <source>
        <dbReference type="PIRSR" id="PIRSR602401-1"/>
    </source>
</evidence>
<evidence type="ECO:0000256" key="5">
    <source>
        <dbReference type="ARBA" id="ARBA00022723"/>
    </source>
</evidence>
<dbReference type="SUPFAM" id="SSF48264">
    <property type="entry name" value="Cytochrome P450"/>
    <property type="match status" value="1"/>
</dbReference>
<sequence>MPYGKEWNARRALVAREFSSKQTVERYEPDVIKAVRSFLRDLLREPDGFCQLLRHMAGSLILSATYGLTINSAEIGDPVIAMAEKALDGFVAAAVHGTFWVDYLPILKYIPSWLPGASFKRKAEEWNKVTENMLNGPYDKVKLNNEIGSKRSCFVSNCLDRIKALAEDGQEAEETVIKETAGALYAAGTDTTVTAAHSFFLAMVRHPDVQRKAQEELDGAVGRDRLVDFQDMANLPYVCAVANEVMRYQPVAPIGLPRLVTEEDEYRGFRIPKDSVIIANAWSILRDETAYGPHTDVFDPSRFLTAEGKLNVDIPDLSPSFGFGRRICPGQHFAVSTIYAVVASVLQCFYISAIGDVKEEYISSLQNRPKPFKCNISVRSVQHENLIRSIVDYND</sequence>
<dbReference type="PRINTS" id="PR00463">
    <property type="entry name" value="EP450I"/>
</dbReference>
<comment type="cofactor">
    <cofactor evidence="1 9">
        <name>heme</name>
        <dbReference type="ChEBI" id="CHEBI:30413"/>
    </cofactor>
</comment>
<dbReference type="PANTHER" id="PTHR46300">
    <property type="entry name" value="P450, PUTATIVE (EUROFUNG)-RELATED-RELATED"/>
    <property type="match status" value="1"/>
</dbReference>
<dbReference type="InterPro" id="IPR001128">
    <property type="entry name" value="Cyt_P450"/>
</dbReference>
<dbReference type="Pfam" id="PF00067">
    <property type="entry name" value="p450"/>
    <property type="match status" value="1"/>
</dbReference>
<dbReference type="GO" id="GO:0004497">
    <property type="term" value="F:monooxygenase activity"/>
    <property type="evidence" value="ECO:0007669"/>
    <property type="project" value="UniProtKB-KW"/>
</dbReference>
<evidence type="ECO:0000313" key="12">
    <source>
        <dbReference type="Proteomes" id="UP001383192"/>
    </source>
</evidence>
<comment type="similarity">
    <text evidence="3 10">Belongs to the cytochrome P450 family.</text>
</comment>
<comment type="pathway">
    <text evidence="2">Secondary metabolite biosynthesis.</text>
</comment>
<keyword evidence="12" id="KW-1185">Reference proteome</keyword>
<keyword evidence="4 9" id="KW-0349">Heme</keyword>